<accession>A0ABY4FWC7</accession>
<dbReference type="InterPro" id="IPR058248">
    <property type="entry name" value="Lxx211020-like"/>
</dbReference>
<dbReference type="RefSeq" id="WP_244686265.1">
    <property type="nucleotide sequence ID" value="NZ_CP095043.1"/>
</dbReference>
<sequence length="215" mass="21706">MSRITRTRARSASTLRLAALALTAPLLLAGCAGSAPDTATASAASTEASTSTVALQDGWAKAGDGMTGVFGSIVNDGDTDLTLVSVESPAAGMIELHETVTTGGAATMREVDGGFSIPAGGSFDLEPGGNHIMFMDMPEALLAGDEVPLTLTFDDDSTLEVTVLVKDFSGAQENYEGGDSHDSMDSHDGADGHGADGADGHEADGHSHDADDAGH</sequence>
<dbReference type="EMBL" id="CP095043">
    <property type="protein sequence ID" value="UOQ60541.1"/>
    <property type="molecule type" value="Genomic_DNA"/>
</dbReference>
<evidence type="ECO:0000256" key="1">
    <source>
        <dbReference type="SAM" id="MobiDB-lite"/>
    </source>
</evidence>
<gene>
    <name evidence="3" type="ORF">MUN76_00695</name>
</gene>
<feature type="chain" id="PRO_5046288740" evidence="2">
    <location>
        <begin position="35"/>
        <end position="215"/>
    </location>
</feature>
<dbReference type="InterPro" id="IPR036182">
    <property type="entry name" value="PCuAC_sf"/>
</dbReference>
<feature type="region of interest" description="Disordered" evidence="1">
    <location>
        <begin position="172"/>
        <end position="215"/>
    </location>
</feature>
<organism evidence="3 4">
    <name type="scientific">Leucobacter rhizosphaerae</name>
    <dbReference type="NCBI Taxonomy" id="2932245"/>
    <lineage>
        <taxon>Bacteria</taxon>
        <taxon>Bacillati</taxon>
        <taxon>Actinomycetota</taxon>
        <taxon>Actinomycetes</taxon>
        <taxon>Micrococcales</taxon>
        <taxon>Microbacteriaceae</taxon>
        <taxon>Leucobacter</taxon>
    </lineage>
</organism>
<dbReference type="InterPro" id="IPR007410">
    <property type="entry name" value="LpqE-like"/>
</dbReference>
<reference evidence="3 4" key="1">
    <citation type="submission" date="2022-04" db="EMBL/GenBank/DDBJ databases">
        <title>Leucobacter sp. isolated from rhizosphere of onion.</title>
        <authorList>
            <person name="Won M."/>
            <person name="Lee C.-M."/>
            <person name="Woen H.-Y."/>
            <person name="Kwon S.-W."/>
        </authorList>
    </citation>
    <scope>NUCLEOTIDE SEQUENCE [LARGE SCALE GENOMIC DNA]</scope>
    <source>
        <strain evidence="3 4">H25R-14</strain>
    </source>
</reference>
<dbReference type="Pfam" id="PF04314">
    <property type="entry name" value="PCuAC"/>
    <property type="match status" value="1"/>
</dbReference>
<feature type="signal peptide" evidence="2">
    <location>
        <begin position="1"/>
        <end position="34"/>
    </location>
</feature>
<dbReference type="Proteomes" id="UP000831775">
    <property type="component" value="Chromosome"/>
</dbReference>
<dbReference type="Gene3D" id="2.60.40.1890">
    <property type="entry name" value="PCu(A)C copper chaperone"/>
    <property type="match status" value="1"/>
</dbReference>
<dbReference type="PANTHER" id="PTHR36302:SF1">
    <property type="entry name" value="COPPER CHAPERONE PCU(A)C"/>
    <property type="match status" value="1"/>
</dbReference>
<evidence type="ECO:0000256" key="2">
    <source>
        <dbReference type="SAM" id="SignalP"/>
    </source>
</evidence>
<keyword evidence="4" id="KW-1185">Reference proteome</keyword>
<dbReference type="PANTHER" id="PTHR36302">
    <property type="entry name" value="BLR7088 PROTEIN"/>
    <property type="match status" value="1"/>
</dbReference>
<keyword evidence="2" id="KW-0732">Signal</keyword>
<protein>
    <submittedName>
        <fullName evidence="3">Copper chaperone PCu(A)C</fullName>
    </submittedName>
</protein>
<proteinExistence type="predicted"/>
<feature type="compositionally biased region" description="Basic and acidic residues" evidence="1">
    <location>
        <begin position="178"/>
        <end position="215"/>
    </location>
</feature>
<dbReference type="SUPFAM" id="SSF110087">
    <property type="entry name" value="DR1885-like metal-binding protein"/>
    <property type="match status" value="1"/>
</dbReference>
<evidence type="ECO:0000313" key="4">
    <source>
        <dbReference type="Proteomes" id="UP000831775"/>
    </source>
</evidence>
<evidence type="ECO:0000313" key="3">
    <source>
        <dbReference type="EMBL" id="UOQ60541.1"/>
    </source>
</evidence>
<dbReference type="PROSITE" id="PS51257">
    <property type="entry name" value="PROKAR_LIPOPROTEIN"/>
    <property type="match status" value="1"/>
</dbReference>
<name>A0ABY4FWC7_9MICO</name>